<dbReference type="InterPro" id="IPR022398">
    <property type="entry name" value="Peptidase_S8_His-AS"/>
</dbReference>
<dbReference type="Proteomes" id="UP000188320">
    <property type="component" value="Unassembled WGS sequence"/>
</dbReference>
<dbReference type="PRINTS" id="PR00723">
    <property type="entry name" value="SUBTILISIN"/>
</dbReference>
<dbReference type="EMBL" id="LSSK01000579">
    <property type="protein sequence ID" value="OMH82844.1"/>
    <property type="molecule type" value="Genomic_DNA"/>
</dbReference>
<dbReference type="PROSITE" id="PS51892">
    <property type="entry name" value="SUBTILASE"/>
    <property type="match status" value="1"/>
</dbReference>
<dbReference type="InterPro" id="IPR050131">
    <property type="entry name" value="Peptidase_S8_subtilisin-like"/>
</dbReference>
<dbReference type="InterPro" id="IPR023827">
    <property type="entry name" value="Peptidase_S8_Asp-AS"/>
</dbReference>
<dbReference type="GO" id="GO:0005615">
    <property type="term" value="C:extracellular space"/>
    <property type="evidence" value="ECO:0007669"/>
    <property type="project" value="TreeGrafter"/>
</dbReference>
<evidence type="ECO:0000256" key="2">
    <source>
        <dbReference type="ARBA" id="ARBA00022670"/>
    </source>
</evidence>
<dbReference type="InterPro" id="IPR034193">
    <property type="entry name" value="PCSK9_ProteinaseK-like"/>
</dbReference>
<evidence type="ECO:0000256" key="5">
    <source>
        <dbReference type="PROSITE-ProRule" id="PRU01240"/>
    </source>
</evidence>
<dbReference type="InterPro" id="IPR010259">
    <property type="entry name" value="S8pro/Inhibitor_I9"/>
</dbReference>
<dbReference type="InterPro" id="IPR000209">
    <property type="entry name" value="Peptidase_S8/S53_dom"/>
</dbReference>
<dbReference type="PROSITE" id="PS00136">
    <property type="entry name" value="SUBTILASE_ASP"/>
    <property type="match status" value="1"/>
</dbReference>
<dbReference type="GO" id="GO:0006508">
    <property type="term" value="P:proteolysis"/>
    <property type="evidence" value="ECO:0007669"/>
    <property type="project" value="UniProtKB-KW"/>
</dbReference>
<dbReference type="Gene3D" id="3.30.70.80">
    <property type="entry name" value="Peptidase S8 propeptide/proteinase inhibitor I9"/>
    <property type="match status" value="1"/>
</dbReference>
<dbReference type="InterPro" id="IPR037045">
    <property type="entry name" value="S8pro/Inhibitor_I9_sf"/>
</dbReference>
<keyword evidence="4 5" id="KW-0720">Serine protease</keyword>
<dbReference type="Pfam" id="PF00082">
    <property type="entry name" value="Peptidase_S8"/>
    <property type="match status" value="1"/>
</dbReference>
<dbReference type="InterPro" id="IPR023828">
    <property type="entry name" value="Peptidase_S8_Ser-AS"/>
</dbReference>
<gene>
    <name evidence="9" type="ORF">AX774_g3669</name>
</gene>
<dbReference type="SUPFAM" id="SSF52743">
    <property type="entry name" value="Subtilisin-like"/>
    <property type="match status" value="1"/>
</dbReference>
<evidence type="ECO:0000256" key="4">
    <source>
        <dbReference type="ARBA" id="ARBA00022825"/>
    </source>
</evidence>
<feature type="active site" description="Charge relay system" evidence="5">
    <location>
        <position position="169"/>
    </location>
</feature>
<evidence type="ECO:0000313" key="9">
    <source>
        <dbReference type="EMBL" id="OMH82844.1"/>
    </source>
</evidence>
<dbReference type="PANTHER" id="PTHR43806:SF11">
    <property type="entry name" value="CEREVISIN-RELATED"/>
    <property type="match status" value="1"/>
</dbReference>
<keyword evidence="3 5" id="KW-0378">Hydrolase</keyword>
<name>A0A1R1PPF3_ZANCU</name>
<feature type="domain" description="Inhibitor I9" evidence="8">
    <location>
        <begin position="45"/>
        <end position="125"/>
    </location>
</feature>
<dbReference type="FunFam" id="3.40.50.200:FF:000007">
    <property type="entry name" value="Subtilisin-like serine protease"/>
    <property type="match status" value="1"/>
</dbReference>
<dbReference type="PROSITE" id="PS00138">
    <property type="entry name" value="SUBTILASE_SER"/>
    <property type="match status" value="1"/>
</dbReference>
<dbReference type="AlphaFoldDB" id="A0A1R1PPF3"/>
<comment type="caution">
    <text evidence="9">The sequence shown here is derived from an EMBL/GenBank/DDBJ whole genome shotgun (WGS) entry which is preliminary data.</text>
</comment>
<dbReference type="GO" id="GO:0004252">
    <property type="term" value="F:serine-type endopeptidase activity"/>
    <property type="evidence" value="ECO:0007669"/>
    <property type="project" value="UniProtKB-UniRule"/>
</dbReference>
<dbReference type="PROSITE" id="PS00137">
    <property type="entry name" value="SUBTILASE_HIS"/>
    <property type="match status" value="1"/>
</dbReference>
<comment type="similarity">
    <text evidence="1 5 6">Belongs to the peptidase S8 family.</text>
</comment>
<dbReference type="OrthoDB" id="206201at2759"/>
<feature type="active site" description="Charge relay system" evidence="5">
    <location>
        <position position="361"/>
    </location>
</feature>
<sequence length="418" mass="44690">MHYKQLFILLPLATAYSWKSRQSIFEASKYAPLFEAENAEVVPNKYIVVLETKANENATVLYNHLEKVNFQVVLTNNYNKHSTNNVDAVFKHSILGYSGNFDEKLLKYIRLSPEVKYVERETLIRVDNVQQNAGWGLARISQKNRLGSSPYSYYYDSSSGAGVTAYILDTGINVNNVEFEGRARVAYVAIDGDVPQDLNGHGTHVAGTVGGINFGVAKKVSLVGIKVIGSNGVGSSTNIIKGIDFMINDHMQRSAGGNDALSVANLSVGSSYVQSLNDAVDAAVSKNIHFGVSAGNNNRDACGYSPASAQYAVAVGSIGISDNKSSFSNYGKCVSIFGPGENILSAGKNSNTDTATLSGTSMAAPHITGLMAYFLGIAGSPMSFFQMKSTLVFYATTGAISGLDPASPNLIAYNQARN</sequence>
<evidence type="ECO:0000256" key="3">
    <source>
        <dbReference type="ARBA" id="ARBA00022801"/>
    </source>
</evidence>
<dbReference type="InterPro" id="IPR036852">
    <property type="entry name" value="Peptidase_S8/S53_dom_sf"/>
</dbReference>
<evidence type="ECO:0000259" key="8">
    <source>
        <dbReference type="Pfam" id="PF05922"/>
    </source>
</evidence>
<evidence type="ECO:0000256" key="1">
    <source>
        <dbReference type="ARBA" id="ARBA00011073"/>
    </source>
</evidence>
<evidence type="ECO:0000259" key="7">
    <source>
        <dbReference type="Pfam" id="PF00082"/>
    </source>
</evidence>
<dbReference type="InterPro" id="IPR015500">
    <property type="entry name" value="Peptidase_S8_subtilisin-rel"/>
</dbReference>
<reference evidence="10" key="1">
    <citation type="submission" date="2017-01" db="EMBL/GenBank/DDBJ databases">
        <authorList>
            <person name="Wang Y."/>
            <person name="White M."/>
            <person name="Kvist S."/>
            <person name="Moncalvo J.-M."/>
        </authorList>
    </citation>
    <scope>NUCLEOTIDE SEQUENCE [LARGE SCALE GENOMIC DNA]</scope>
    <source>
        <strain evidence="10">COL-18-3</strain>
    </source>
</reference>
<evidence type="ECO:0000313" key="10">
    <source>
        <dbReference type="Proteomes" id="UP000188320"/>
    </source>
</evidence>
<dbReference type="Gene3D" id="3.40.50.200">
    <property type="entry name" value="Peptidase S8/S53 domain"/>
    <property type="match status" value="1"/>
</dbReference>
<protein>
    <submittedName>
        <fullName evidence="9">Subtilisin-like protease</fullName>
    </submittedName>
</protein>
<proteinExistence type="inferred from homology"/>
<feature type="domain" description="Peptidase S8/S53" evidence="7">
    <location>
        <begin position="160"/>
        <end position="399"/>
    </location>
</feature>
<dbReference type="CDD" id="cd04077">
    <property type="entry name" value="Peptidases_S8_PCSK9_ProteinaseK_like"/>
    <property type="match status" value="1"/>
</dbReference>
<organism evidence="9 10">
    <name type="scientific">Zancudomyces culisetae</name>
    <name type="common">Gut fungus</name>
    <name type="synonym">Smittium culisetae</name>
    <dbReference type="NCBI Taxonomy" id="1213189"/>
    <lineage>
        <taxon>Eukaryota</taxon>
        <taxon>Fungi</taxon>
        <taxon>Fungi incertae sedis</taxon>
        <taxon>Zoopagomycota</taxon>
        <taxon>Kickxellomycotina</taxon>
        <taxon>Harpellomycetes</taxon>
        <taxon>Harpellales</taxon>
        <taxon>Legeriomycetaceae</taxon>
        <taxon>Zancudomyces</taxon>
    </lineage>
</organism>
<feature type="active site" description="Charge relay system" evidence="5">
    <location>
        <position position="201"/>
    </location>
</feature>
<evidence type="ECO:0000256" key="6">
    <source>
        <dbReference type="RuleBase" id="RU003355"/>
    </source>
</evidence>
<keyword evidence="10" id="KW-1185">Reference proteome</keyword>
<dbReference type="PANTHER" id="PTHR43806">
    <property type="entry name" value="PEPTIDASE S8"/>
    <property type="match status" value="1"/>
</dbReference>
<dbReference type="SUPFAM" id="SSF54897">
    <property type="entry name" value="Protease propeptides/inhibitors"/>
    <property type="match status" value="1"/>
</dbReference>
<keyword evidence="2 5" id="KW-0645">Protease</keyword>
<accession>A0A1R1PPF3</accession>
<dbReference type="Pfam" id="PF05922">
    <property type="entry name" value="Inhibitor_I9"/>
    <property type="match status" value="1"/>
</dbReference>